<dbReference type="OrthoDB" id="3637277at2"/>
<dbReference type="InterPro" id="IPR024520">
    <property type="entry name" value="DUF3558"/>
</dbReference>
<evidence type="ECO:0000313" key="1">
    <source>
        <dbReference type="EMBL" id="OLF14740.1"/>
    </source>
</evidence>
<name>A0A1Q8CK56_9PSEU</name>
<dbReference type="RefSeq" id="WP_075128257.1">
    <property type="nucleotide sequence ID" value="NZ_MSIE01000049.1"/>
</dbReference>
<comment type="caution">
    <text evidence="1">The sequence shown here is derived from an EMBL/GenBank/DDBJ whole genome shotgun (WGS) entry which is preliminary data.</text>
</comment>
<proteinExistence type="predicted"/>
<dbReference type="PROSITE" id="PS51257">
    <property type="entry name" value="PROKAR_LIPOPROTEIN"/>
    <property type="match status" value="1"/>
</dbReference>
<dbReference type="EMBL" id="MSIE01000049">
    <property type="protein sequence ID" value="OLF14740.1"/>
    <property type="molecule type" value="Genomic_DNA"/>
</dbReference>
<evidence type="ECO:0008006" key="3">
    <source>
        <dbReference type="Google" id="ProtNLM"/>
    </source>
</evidence>
<evidence type="ECO:0000313" key="2">
    <source>
        <dbReference type="Proteomes" id="UP000185596"/>
    </source>
</evidence>
<organism evidence="1 2">
    <name type="scientific">Actinophytocola xanthii</name>
    <dbReference type="NCBI Taxonomy" id="1912961"/>
    <lineage>
        <taxon>Bacteria</taxon>
        <taxon>Bacillati</taxon>
        <taxon>Actinomycetota</taxon>
        <taxon>Actinomycetes</taxon>
        <taxon>Pseudonocardiales</taxon>
        <taxon>Pseudonocardiaceae</taxon>
    </lineage>
</organism>
<dbReference type="Proteomes" id="UP000185596">
    <property type="component" value="Unassembled WGS sequence"/>
</dbReference>
<reference evidence="1 2" key="1">
    <citation type="submission" date="2016-12" db="EMBL/GenBank/DDBJ databases">
        <title>The draft genome sequence of Actinophytocola sp. 11-183.</title>
        <authorList>
            <person name="Wang W."/>
            <person name="Yuan L."/>
        </authorList>
    </citation>
    <scope>NUCLEOTIDE SEQUENCE [LARGE SCALE GENOMIC DNA]</scope>
    <source>
        <strain evidence="1 2">11-183</strain>
    </source>
</reference>
<gene>
    <name evidence="1" type="ORF">BU204_25350</name>
</gene>
<sequence length="195" mass="20357">MGRFDFGTASMLGLVVAGWVAVAGCGSDSGDSPAGESVTSPLSTSVEVPPVARPLDVGTFVGDPCALLDEFQRRELGLPRTQAREATCDLRADGETADSSTYLRLVIFEDVGLTGQYAQCGTVDCSQWSVDQVDGYPVIRAPDEMIAEYGSCKIFLGVADDASVAVIDVVVDPSAGGPDCERADRVAGMVLATLR</sequence>
<dbReference type="Pfam" id="PF12079">
    <property type="entry name" value="DUF3558"/>
    <property type="match status" value="1"/>
</dbReference>
<dbReference type="AlphaFoldDB" id="A0A1Q8CK56"/>
<accession>A0A1Q8CK56</accession>
<protein>
    <recommendedName>
        <fullName evidence="3">DUF3558 domain-containing protein</fullName>
    </recommendedName>
</protein>
<keyword evidence="2" id="KW-1185">Reference proteome</keyword>